<accession>A0ABM3DYW5</accession>
<evidence type="ECO:0000313" key="3">
    <source>
        <dbReference type="RefSeq" id="XP_045564007.1"/>
    </source>
</evidence>
<keyword evidence="1" id="KW-0378">Hydrolase</keyword>
<organism evidence="2 3">
    <name type="scientific">Salmo salar</name>
    <name type="common">Atlantic salmon</name>
    <dbReference type="NCBI Taxonomy" id="8030"/>
    <lineage>
        <taxon>Eukaryota</taxon>
        <taxon>Metazoa</taxon>
        <taxon>Chordata</taxon>
        <taxon>Craniata</taxon>
        <taxon>Vertebrata</taxon>
        <taxon>Euteleostomi</taxon>
        <taxon>Actinopterygii</taxon>
        <taxon>Neopterygii</taxon>
        <taxon>Teleostei</taxon>
        <taxon>Protacanthopterygii</taxon>
        <taxon>Salmoniformes</taxon>
        <taxon>Salmonidae</taxon>
        <taxon>Salmoninae</taxon>
        <taxon>Salmo</taxon>
    </lineage>
</organism>
<dbReference type="PANTHER" id="PTHR11046:SF25">
    <property type="match status" value="1"/>
</dbReference>
<evidence type="ECO:0000256" key="1">
    <source>
        <dbReference type="ARBA" id="ARBA00022722"/>
    </source>
</evidence>
<sequence>MLGMKTERLPSASVATNFVLEADQVTSDTGAAEFVHEHENAEVCMMDGYCCHLEIREQSAGVEVDQFNIVRKMVQDIVAAAVNVKDTGGHQRGIFAKITSLFDDCVVLETGFKQLISEYKSDILPKMVKRYDFYTHSEKAKLSCVNEVFCGLHLIDSLAHQAKATLLLWEKMIVEDEEVGANRLSDSSKNALESGTVRLVRTVTDTIQAKDGKSEKFKAFLTRKGEFDDVPLAPFRGNRIDTLFHNAAGAYSVHEELVEFTTREYLDDNSFLARFAADFEVQQFKAGCRALGLISKIIIDPLFKSMGDTLKMETRYQTLITKLKEWKEDGRQVVEGTACLFDDRDAHGPCVGKTYYVDRFRVF</sequence>
<dbReference type="Proteomes" id="UP001652741">
    <property type="component" value="Chromosome ssa26"/>
</dbReference>
<dbReference type="GeneID" id="106587079"/>
<keyword evidence="1" id="KW-0540">Nuclease</keyword>
<reference evidence="3" key="1">
    <citation type="submission" date="2025-08" db="UniProtKB">
        <authorList>
            <consortium name="RefSeq"/>
        </authorList>
    </citation>
    <scope>IDENTIFICATION</scope>
</reference>
<dbReference type="InterPro" id="IPR022894">
    <property type="entry name" value="Oligoribonuclease"/>
</dbReference>
<dbReference type="RefSeq" id="XP_045564007.1">
    <property type="nucleotide sequence ID" value="XM_045708051.1"/>
</dbReference>
<proteinExistence type="predicted"/>
<name>A0ABM3DYW5_SALSA</name>
<gene>
    <name evidence="3" type="primary">LOC106587079</name>
</gene>
<keyword evidence="2" id="KW-1185">Reference proteome</keyword>
<protein>
    <submittedName>
        <fullName evidence="3">Uncharacterized protein isoform X2</fullName>
    </submittedName>
</protein>
<dbReference type="PANTHER" id="PTHR11046">
    <property type="entry name" value="OLIGORIBONUCLEASE, MITOCHONDRIAL"/>
    <property type="match status" value="1"/>
</dbReference>
<evidence type="ECO:0000313" key="2">
    <source>
        <dbReference type="Proteomes" id="UP001652741"/>
    </source>
</evidence>